<dbReference type="Proteomes" id="UP000225448">
    <property type="component" value="Segment"/>
</dbReference>
<reference evidence="1 2" key="1">
    <citation type="submission" date="2017-05" db="EMBL/GenBank/DDBJ databases">
        <authorList>
            <person name="Song R."/>
            <person name="Chenine A.L."/>
            <person name="Ruprecht R.M."/>
        </authorList>
    </citation>
    <scope>NUCLEOTIDE SEQUENCE [LARGE SCALE GENOMIC DNA]</scope>
</reference>
<protein>
    <submittedName>
        <fullName evidence="1">Uncharacterized protein</fullName>
    </submittedName>
</protein>
<gene>
    <name evidence="1" type="ORF">PHABIO_328</name>
</gene>
<accession>A0A1Y0SZK7</accession>
<proteinExistence type="predicted"/>
<organism evidence="1 2">
    <name type="scientific">Pseudomonas phage Phabio</name>
    <dbReference type="NCBI Taxonomy" id="2006668"/>
    <lineage>
        <taxon>Viruses</taxon>
        <taxon>Duplodnaviria</taxon>
        <taxon>Heunggongvirae</taxon>
        <taxon>Uroviricota</taxon>
        <taxon>Caudoviricetes</taxon>
        <taxon>Chimalliviridae</taxon>
        <taxon>Phabiovirus</taxon>
        <taxon>Phabiovirus phabio</taxon>
    </lineage>
</organism>
<evidence type="ECO:0000313" key="1">
    <source>
        <dbReference type="EMBL" id="ARV76959.1"/>
    </source>
</evidence>
<dbReference type="EMBL" id="MF042360">
    <property type="protein sequence ID" value="ARV76959.1"/>
    <property type="molecule type" value="Genomic_DNA"/>
</dbReference>
<evidence type="ECO:0000313" key="2">
    <source>
        <dbReference type="Proteomes" id="UP000225448"/>
    </source>
</evidence>
<keyword evidence="2" id="KW-1185">Reference proteome</keyword>
<name>A0A1Y0SZK7_9CAUD</name>
<sequence length="153" mass="17580">MIDTTKPWFPQDYTLEEVLAICKKQAFESDENYKDRLAIVERDYNDRARGVAGIFDDLRRNVVKQIDLLNKEGPLDLAKVQRDVDCIVANALYKLEGGSIQDTKFVVMEYAVPVFNRDAPPNYECHTTLKEETRHASALGGTIMEKYWDMVNT</sequence>